<evidence type="ECO:0000313" key="2">
    <source>
        <dbReference type="EMBL" id="QCC86863.1"/>
    </source>
</evidence>
<gene>
    <name evidence="2" type="ORF">DDIC_13455</name>
</gene>
<dbReference type="Proteomes" id="UP000297065">
    <property type="component" value="Chromosome"/>
</dbReference>
<name>A0A4P7UK97_DESDE</name>
<dbReference type="InterPro" id="IPR041633">
    <property type="entry name" value="Polbeta"/>
</dbReference>
<dbReference type="InterPro" id="IPR043519">
    <property type="entry name" value="NT_sf"/>
</dbReference>
<dbReference type="AlphaFoldDB" id="A0A4P7UK97"/>
<dbReference type="CDD" id="cd05403">
    <property type="entry name" value="NT_KNTase_like"/>
    <property type="match status" value="1"/>
</dbReference>
<keyword evidence="2" id="KW-0808">Transferase</keyword>
<dbReference type="NCBIfam" id="NF047752">
    <property type="entry name" value="MntA_antitoxin"/>
    <property type="match status" value="1"/>
</dbReference>
<dbReference type="SUPFAM" id="SSF81301">
    <property type="entry name" value="Nucleotidyltransferase"/>
    <property type="match status" value="1"/>
</dbReference>
<organism evidence="2 3">
    <name type="scientific">Desulfovibrio desulfuricans</name>
    <dbReference type="NCBI Taxonomy" id="876"/>
    <lineage>
        <taxon>Bacteria</taxon>
        <taxon>Pseudomonadati</taxon>
        <taxon>Thermodesulfobacteriota</taxon>
        <taxon>Desulfovibrionia</taxon>
        <taxon>Desulfovibrionales</taxon>
        <taxon>Desulfovibrionaceae</taxon>
        <taxon>Desulfovibrio</taxon>
    </lineage>
</organism>
<dbReference type="GO" id="GO:0016740">
    <property type="term" value="F:transferase activity"/>
    <property type="evidence" value="ECO:0007669"/>
    <property type="project" value="UniProtKB-KW"/>
</dbReference>
<feature type="domain" description="Polymerase beta nucleotidyltransferase" evidence="1">
    <location>
        <begin position="49"/>
        <end position="138"/>
    </location>
</feature>
<protein>
    <submittedName>
        <fullName evidence="2">Nucleotidyltransferase domain-containing protein</fullName>
    </submittedName>
</protein>
<dbReference type="Pfam" id="PF18765">
    <property type="entry name" value="Polbeta"/>
    <property type="match status" value="1"/>
</dbReference>
<reference evidence="2 3" key="1">
    <citation type="submission" date="2019-02" db="EMBL/GenBank/DDBJ databases">
        <title>Complete Genome Sequence of Desulfovibrio desulfuricans IC1, a Sulfonate Utilizing Anaerobe.</title>
        <authorList>
            <person name="Day L.A."/>
            <person name="De Leon K.B."/>
            <person name="Wall J.D."/>
        </authorList>
    </citation>
    <scope>NUCLEOTIDE SEQUENCE [LARGE SCALE GENOMIC DNA]</scope>
    <source>
        <strain evidence="2 3">IC1</strain>
    </source>
</reference>
<dbReference type="PANTHER" id="PTHR43852:SF2">
    <property type="entry name" value="PROTEIN ADENYLYLTRANSFERASE MNTA"/>
    <property type="match status" value="1"/>
</dbReference>
<dbReference type="Gene3D" id="3.30.460.10">
    <property type="entry name" value="Beta Polymerase, domain 2"/>
    <property type="match status" value="1"/>
</dbReference>
<dbReference type="InterPro" id="IPR052930">
    <property type="entry name" value="TA_antitoxin_MntA"/>
</dbReference>
<dbReference type="PANTHER" id="PTHR43852">
    <property type="entry name" value="NUCLEOTIDYLTRANSFERASE"/>
    <property type="match status" value="1"/>
</dbReference>
<sequence>MDFSSFVFGSAAAVACAQAKARAGQHTYWLLCCSQSRQQDSHMSTAIAQQIARTLAQHAEIELAFVFGSAARGALRPDSDVDVAVLAARQLSPEARLALMAELSLALRREVDLVDLYNAWGLILHQVLTTGTLALKRSDTAYAALLKRMLLDQADMEPLRQRIIEKSLERGF</sequence>
<evidence type="ECO:0000313" key="3">
    <source>
        <dbReference type="Proteomes" id="UP000297065"/>
    </source>
</evidence>
<evidence type="ECO:0000259" key="1">
    <source>
        <dbReference type="Pfam" id="PF18765"/>
    </source>
</evidence>
<accession>A0A4P7UK97</accession>
<dbReference type="EMBL" id="CP036295">
    <property type="protein sequence ID" value="QCC86863.1"/>
    <property type="molecule type" value="Genomic_DNA"/>
</dbReference>
<proteinExistence type="predicted"/>
<dbReference type="OrthoDB" id="4750at2"/>